<accession>A0ABU6XSJ8</accession>
<comment type="caution">
    <text evidence="2">The sequence shown here is derived from an EMBL/GenBank/DDBJ whole genome shotgun (WGS) entry which is preliminary data.</text>
</comment>
<gene>
    <name evidence="2" type="ORF">PIB30_075494</name>
</gene>
<evidence type="ECO:0000256" key="1">
    <source>
        <dbReference type="SAM" id="MobiDB-lite"/>
    </source>
</evidence>
<dbReference type="Proteomes" id="UP001341840">
    <property type="component" value="Unassembled WGS sequence"/>
</dbReference>
<name>A0ABU6XSJ8_9FABA</name>
<reference evidence="2 3" key="1">
    <citation type="journal article" date="2023" name="Plants (Basel)">
        <title>Bridging the Gap: Combining Genomics and Transcriptomics Approaches to Understand Stylosanthes scabra, an Orphan Legume from the Brazilian Caatinga.</title>
        <authorList>
            <person name="Ferreira-Neto J.R.C."/>
            <person name="da Silva M.D."/>
            <person name="Binneck E."/>
            <person name="de Melo N.F."/>
            <person name="da Silva R.H."/>
            <person name="de Melo A.L.T.M."/>
            <person name="Pandolfi V."/>
            <person name="Bustamante F.O."/>
            <person name="Brasileiro-Vidal A.C."/>
            <person name="Benko-Iseppon A.M."/>
        </authorList>
    </citation>
    <scope>NUCLEOTIDE SEQUENCE [LARGE SCALE GENOMIC DNA]</scope>
    <source>
        <tissue evidence="2">Leaves</tissue>
    </source>
</reference>
<protein>
    <submittedName>
        <fullName evidence="2">Uncharacterized protein</fullName>
    </submittedName>
</protein>
<sequence>MSSQLLSGLAPSRPREGRTILERDGGDPSQLTGLRGEYCGFGLALLDGPNLYGEGSFSFEESRRLRAKSFLTHDVSSRVGFLPATRQPLGMSPIMVPNE</sequence>
<keyword evidence="3" id="KW-1185">Reference proteome</keyword>
<evidence type="ECO:0000313" key="3">
    <source>
        <dbReference type="Proteomes" id="UP001341840"/>
    </source>
</evidence>
<evidence type="ECO:0000313" key="2">
    <source>
        <dbReference type="EMBL" id="MED6199388.1"/>
    </source>
</evidence>
<feature type="compositionally biased region" description="Basic and acidic residues" evidence="1">
    <location>
        <begin position="13"/>
        <end position="26"/>
    </location>
</feature>
<feature type="region of interest" description="Disordered" evidence="1">
    <location>
        <begin position="1"/>
        <end position="31"/>
    </location>
</feature>
<proteinExistence type="predicted"/>
<organism evidence="2 3">
    <name type="scientific">Stylosanthes scabra</name>
    <dbReference type="NCBI Taxonomy" id="79078"/>
    <lineage>
        <taxon>Eukaryota</taxon>
        <taxon>Viridiplantae</taxon>
        <taxon>Streptophyta</taxon>
        <taxon>Embryophyta</taxon>
        <taxon>Tracheophyta</taxon>
        <taxon>Spermatophyta</taxon>
        <taxon>Magnoliopsida</taxon>
        <taxon>eudicotyledons</taxon>
        <taxon>Gunneridae</taxon>
        <taxon>Pentapetalae</taxon>
        <taxon>rosids</taxon>
        <taxon>fabids</taxon>
        <taxon>Fabales</taxon>
        <taxon>Fabaceae</taxon>
        <taxon>Papilionoideae</taxon>
        <taxon>50 kb inversion clade</taxon>
        <taxon>dalbergioids sensu lato</taxon>
        <taxon>Dalbergieae</taxon>
        <taxon>Pterocarpus clade</taxon>
        <taxon>Stylosanthes</taxon>
    </lineage>
</organism>
<dbReference type="EMBL" id="JASCZI010212412">
    <property type="protein sequence ID" value="MED6199388.1"/>
    <property type="molecule type" value="Genomic_DNA"/>
</dbReference>